<dbReference type="SUPFAM" id="SSF53613">
    <property type="entry name" value="Ribokinase-like"/>
    <property type="match status" value="1"/>
</dbReference>
<evidence type="ECO:0000256" key="1">
    <source>
        <dbReference type="ARBA" id="ARBA00010688"/>
    </source>
</evidence>
<evidence type="ECO:0000256" key="3">
    <source>
        <dbReference type="ARBA" id="ARBA00022777"/>
    </source>
</evidence>
<dbReference type="Proteomes" id="UP000183815">
    <property type="component" value="Unassembled WGS sequence"/>
</dbReference>
<sequence length="296" mass="33261">MSDDRVLIAGVLALDDLKTPEREGKNLVGGAGVYSSLSSCIFTNTSLVGTVGTDFPFEVLERMKERGIDMENVKIIDTPSFHWSGEYIGDMEEAITHHTETGILEKFDWKIKNENRNPKALLLCNSEPKTQLKVLEQVNTEITAADTMNLWIKTTKKELDKVVSQVRIMYINEMESLEYTKEKEYKLAAKRILEMGPQYVVIKRGANGSDIFSNTEYGHIPAVKINQFVDPTGAGDSFAGASISWLAEQKEINFISVKKSLKYGTAVASFTVEGMGPEKMWKMNKKDIEKRVDMIK</sequence>
<accession>A0A1J5TS82</accession>
<dbReference type="InterPro" id="IPR011611">
    <property type="entry name" value="PfkB_dom"/>
</dbReference>
<keyword evidence="2" id="KW-0808">Transferase</keyword>
<dbReference type="GO" id="GO:0005829">
    <property type="term" value="C:cytosol"/>
    <property type="evidence" value="ECO:0007669"/>
    <property type="project" value="TreeGrafter"/>
</dbReference>
<dbReference type="PANTHER" id="PTHR10584">
    <property type="entry name" value="SUGAR KINASE"/>
    <property type="match status" value="1"/>
</dbReference>
<reference evidence="5 6" key="1">
    <citation type="submission" date="2016-08" db="EMBL/GenBank/DDBJ databases">
        <title>New Insights into Marine Group III Euryarchaeota, from dark to light.</title>
        <authorList>
            <person name="Haro-Moreno J.M."/>
            <person name="Rodriguez-Valera F."/>
            <person name="Lopez-Garcia P."/>
            <person name="Moreira D."/>
            <person name="Martin-Cuadrado A.B."/>
        </authorList>
    </citation>
    <scope>NUCLEOTIDE SEQUENCE [LARGE SCALE GENOMIC DNA]</scope>
    <source>
        <strain evidence="5">CG-Bathy1</strain>
    </source>
</reference>
<gene>
    <name evidence="5" type="ORF">BEU04_01125</name>
</gene>
<evidence type="ECO:0000259" key="4">
    <source>
        <dbReference type="Pfam" id="PF00294"/>
    </source>
</evidence>
<dbReference type="AlphaFoldDB" id="A0A1J5TS82"/>
<organism evidence="5 6">
    <name type="scientific">Marine Group III euryarchaeote CG-Bathy1</name>
    <dbReference type="NCBI Taxonomy" id="1889001"/>
    <lineage>
        <taxon>Archaea</taxon>
        <taxon>Methanobacteriati</taxon>
        <taxon>Thermoplasmatota</taxon>
        <taxon>Thermoplasmata</taxon>
        <taxon>Candidatus Thermoprofundales</taxon>
    </lineage>
</organism>
<comment type="caution">
    <text evidence="5">The sequence shown here is derived from an EMBL/GenBank/DDBJ whole genome shotgun (WGS) entry which is preliminary data.</text>
</comment>
<protein>
    <recommendedName>
        <fullName evidence="4">Carbohydrate kinase PfkB domain-containing protein</fullName>
    </recommendedName>
</protein>
<keyword evidence="3" id="KW-0418">Kinase</keyword>
<evidence type="ECO:0000313" key="5">
    <source>
        <dbReference type="EMBL" id="OIR16572.1"/>
    </source>
</evidence>
<comment type="similarity">
    <text evidence="1">Belongs to the carbohydrate kinase PfkB family.</text>
</comment>
<dbReference type="Pfam" id="PF00294">
    <property type="entry name" value="PfkB"/>
    <property type="match status" value="1"/>
</dbReference>
<feature type="domain" description="Carbohydrate kinase PfkB" evidence="4">
    <location>
        <begin position="21"/>
        <end position="278"/>
    </location>
</feature>
<dbReference type="EMBL" id="MIYU01000012">
    <property type="protein sequence ID" value="OIR16572.1"/>
    <property type="molecule type" value="Genomic_DNA"/>
</dbReference>
<proteinExistence type="inferred from homology"/>
<evidence type="ECO:0000256" key="2">
    <source>
        <dbReference type="ARBA" id="ARBA00022679"/>
    </source>
</evidence>
<dbReference type="InterPro" id="IPR029056">
    <property type="entry name" value="Ribokinase-like"/>
</dbReference>
<dbReference type="GO" id="GO:0016301">
    <property type="term" value="F:kinase activity"/>
    <property type="evidence" value="ECO:0007669"/>
    <property type="project" value="UniProtKB-KW"/>
</dbReference>
<name>A0A1J5TS82_9ARCH</name>
<dbReference type="Gene3D" id="3.40.1190.20">
    <property type="match status" value="1"/>
</dbReference>
<evidence type="ECO:0000313" key="6">
    <source>
        <dbReference type="Proteomes" id="UP000183815"/>
    </source>
</evidence>
<dbReference type="PANTHER" id="PTHR10584:SF166">
    <property type="entry name" value="RIBOKINASE"/>
    <property type="match status" value="1"/>
</dbReference>